<name>A0A5B8JGP9_9ACTN</name>
<reference evidence="2 3" key="1">
    <citation type="submission" date="2019-07" db="EMBL/GenBank/DDBJ databases">
        <authorList>
            <person name="Zhu P."/>
        </authorList>
    </citation>
    <scope>NUCLEOTIDE SEQUENCE [LARGE SCALE GENOMIC DNA]</scope>
    <source>
        <strain evidence="2 3">SSL-25</strain>
    </source>
</reference>
<evidence type="ECO:0000313" key="2">
    <source>
        <dbReference type="EMBL" id="QDY80656.1"/>
    </source>
</evidence>
<dbReference type="AlphaFoldDB" id="A0A5B8JGP9"/>
<evidence type="ECO:0000313" key="3">
    <source>
        <dbReference type="Proteomes" id="UP000320580"/>
    </source>
</evidence>
<dbReference type="EMBL" id="CP042266">
    <property type="protein sequence ID" value="QDY80656.1"/>
    <property type="molecule type" value="Genomic_DNA"/>
</dbReference>
<sequence>MDEKRSWSTLIEGREVRIPATIDGVRQALAYDPELLTEFERELGGTPALELPAFLAAYALPRKAWDEIDATIERLRAGDFSGCTPLEDLDDAVAGPEAR</sequence>
<dbReference type="KEGG" id="sqz:FQU76_33725"/>
<dbReference type="OrthoDB" id="4271534at2"/>
<organism evidence="2 3">
    <name type="scientific">Streptomyces qinzhouensis</name>
    <dbReference type="NCBI Taxonomy" id="2599401"/>
    <lineage>
        <taxon>Bacteria</taxon>
        <taxon>Bacillati</taxon>
        <taxon>Actinomycetota</taxon>
        <taxon>Actinomycetes</taxon>
        <taxon>Kitasatosporales</taxon>
        <taxon>Streptomycetaceae</taxon>
        <taxon>Streptomyces</taxon>
    </lineage>
</organism>
<evidence type="ECO:0008006" key="4">
    <source>
        <dbReference type="Google" id="ProtNLM"/>
    </source>
</evidence>
<evidence type="ECO:0000313" key="1">
    <source>
        <dbReference type="EMBL" id="QDY80654.1"/>
    </source>
</evidence>
<gene>
    <name evidence="2" type="ORF">FQU76_00015</name>
    <name evidence="1" type="ORF">FQU76_33725</name>
</gene>
<accession>A0A5B8JGP9</accession>
<dbReference type="RefSeq" id="WP_146483961.1">
    <property type="nucleotide sequence ID" value="NZ_CP042266.1"/>
</dbReference>
<protein>
    <recommendedName>
        <fullName evidence="4">DUF2795 domain-containing protein</fullName>
    </recommendedName>
</protein>
<proteinExistence type="predicted"/>
<dbReference type="EMBL" id="CP042266">
    <property type="protein sequence ID" value="QDY80654.1"/>
    <property type="molecule type" value="Genomic_DNA"/>
</dbReference>
<dbReference type="Proteomes" id="UP000320580">
    <property type="component" value="Chromosome"/>
</dbReference>
<keyword evidence="3" id="KW-1185">Reference proteome</keyword>
<dbReference type="KEGG" id="sqz:FQU76_00015"/>